<dbReference type="InterPro" id="IPR054767">
    <property type="entry name" value="Cas10-Cmr2_palm2"/>
</dbReference>
<accession>A0A9D1EDW1</accession>
<protein>
    <recommendedName>
        <fullName evidence="4">Cas10/Cmr2 second palm domain-containing protein</fullName>
    </recommendedName>
</protein>
<evidence type="ECO:0000259" key="4">
    <source>
        <dbReference type="Pfam" id="PF22335"/>
    </source>
</evidence>
<dbReference type="Gene3D" id="3.30.70.270">
    <property type="match status" value="1"/>
</dbReference>
<keyword evidence="1" id="KW-0547">Nucleotide-binding</keyword>
<dbReference type="GO" id="GO:0051607">
    <property type="term" value="P:defense response to virus"/>
    <property type="evidence" value="ECO:0007669"/>
    <property type="project" value="UniProtKB-KW"/>
</dbReference>
<proteinExistence type="predicted"/>
<feature type="coiled-coil region" evidence="3">
    <location>
        <begin position="99"/>
        <end position="158"/>
    </location>
</feature>
<dbReference type="AlphaFoldDB" id="A0A9D1EDW1"/>
<name>A0A9D1EDW1_9FIRM</name>
<evidence type="ECO:0000256" key="3">
    <source>
        <dbReference type="SAM" id="Coils"/>
    </source>
</evidence>
<dbReference type="Proteomes" id="UP000824201">
    <property type="component" value="Unassembled WGS sequence"/>
</dbReference>
<organism evidence="5 6">
    <name type="scientific">Candidatus Fimimorpha faecalis</name>
    <dbReference type="NCBI Taxonomy" id="2840824"/>
    <lineage>
        <taxon>Bacteria</taxon>
        <taxon>Bacillati</taxon>
        <taxon>Bacillota</taxon>
        <taxon>Clostridia</taxon>
        <taxon>Eubacteriales</taxon>
        <taxon>Candidatus Fimimorpha</taxon>
    </lineage>
</organism>
<feature type="domain" description="Cas10/Cmr2 second palm" evidence="4">
    <location>
        <begin position="191"/>
        <end position="340"/>
    </location>
</feature>
<evidence type="ECO:0000313" key="6">
    <source>
        <dbReference type="Proteomes" id="UP000824201"/>
    </source>
</evidence>
<comment type="caution">
    <text evidence="5">The sequence shown here is derived from an EMBL/GenBank/DDBJ whole genome shotgun (WGS) entry which is preliminary data.</text>
</comment>
<dbReference type="GO" id="GO:0000166">
    <property type="term" value="F:nucleotide binding"/>
    <property type="evidence" value="ECO:0007669"/>
    <property type="project" value="UniProtKB-KW"/>
</dbReference>
<evidence type="ECO:0000256" key="2">
    <source>
        <dbReference type="ARBA" id="ARBA00023118"/>
    </source>
</evidence>
<gene>
    <name evidence="5" type="ORF">IAC96_04820</name>
</gene>
<keyword evidence="3" id="KW-0175">Coiled coil</keyword>
<evidence type="ECO:0000313" key="5">
    <source>
        <dbReference type="EMBL" id="HIR88256.1"/>
    </source>
</evidence>
<reference evidence="5" key="2">
    <citation type="journal article" date="2021" name="PeerJ">
        <title>Extensive microbial diversity within the chicken gut microbiome revealed by metagenomics and culture.</title>
        <authorList>
            <person name="Gilroy R."/>
            <person name="Ravi A."/>
            <person name="Getino M."/>
            <person name="Pursley I."/>
            <person name="Horton D.L."/>
            <person name="Alikhan N.F."/>
            <person name="Baker D."/>
            <person name="Gharbi K."/>
            <person name="Hall N."/>
            <person name="Watson M."/>
            <person name="Adriaenssens E.M."/>
            <person name="Foster-Nyarko E."/>
            <person name="Jarju S."/>
            <person name="Secka A."/>
            <person name="Antonio M."/>
            <person name="Oren A."/>
            <person name="Chaudhuri R.R."/>
            <person name="La Ragione R."/>
            <person name="Hildebrand F."/>
            <person name="Pallen M.J."/>
        </authorList>
    </citation>
    <scope>NUCLEOTIDE SEQUENCE</scope>
    <source>
        <strain evidence="5">ChiW13-3771</strain>
    </source>
</reference>
<evidence type="ECO:0000256" key="1">
    <source>
        <dbReference type="ARBA" id="ARBA00022741"/>
    </source>
</evidence>
<dbReference type="Pfam" id="PF22335">
    <property type="entry name" value="Cas10-Cmr2_palm2"/>
    <property type="match status" value="1"/>
</dbReference>
<dbReference type="InterPro" id="IPR043128">
    <property type="entry name" value="Rev_trsase/Diguanyl_cyclase"/>
</dbReference>
<sequence length="516" mass="59854">METKYLVIMEVSQKQAFIFSSNELKDNVTNSAIIAKVTSPEFFEEVIKDKNIYNTNKNIVYSGGGHTVLVFDTEEQARTFVQIITYHVMKYYEGLELFAKQLKCEGKITEKDLKQLSQELEVKKSKRKSAFHQGSFGIEALKNENSKISKEIKNKILKEEKDKNKELMPDDFKSVEEFAKLGGSKNKSNFIAVVHIDGNAMGKRVEEFRKSMKRKSWEEYRKAQKTFSDSIDKDFKNAYKEMAEEVKKAIGNEKLKELNLEDKNFPVRRIITAGDDICFVAEGRIGIECAVIFLKKLAQQKNKQDKKQYSACAGVAIVHQKYPFYRAYELAENLCSNAKKFVANLDPKNEKISGVVSAIDWHIEYGEMKESLEEIREMYQIEDQNDPSQLELRPYIVEAPLYVKEKEHIRLYENFKKLMRGFSDEEISYARGKIKELRRYLKQGEESAKYYMKTNLIDELGLIGYQGIYEEIIYKGVGSGKSLEEKTFIETKDRKKRCLLFDVIEAIDTFIALDEE</sequence>
<keyword evidence="2" id="KW-0051">Antiviral defense</keyword>
<dbReference type="EMBL" id="DVHN01000052">
    <property type="protein sequence ID" value="HIR88256.1"/>
    <property type="molecule type" value="Genomic_DNA"/>
</dbReference>
<reference evidence="5" key="1">
    <citation type="submission" date="2020-10" db="EMBL/GenBank/DDBJ databases">
        <authorList>
            <person name="Gilroy R."/>
        </authorList>
    </citation>
    <scope>NUCLEOTIDE SEQUENCE</scope>
    <source>
        <strain evidence="5">ChiW13-3771</strain>
    </source>
</reference>